<proteinExistence type="predicted"/>
<organism evidence="1 2">
    <name type="scientific">Nephila pilipes</name>
    <name type="common">Giant wood spider</name>
    <name type="synonym">Nephila maculata</name>
    <dbReference type="NCBI Taxonomy" id="299642"/>
    <lineage>
        <taxon>Eukaryota</taxon>
        <taxon>Metazoa</taxon>
        <taxon>Ecdysozoa</taxon>
        <taxon>Arthropoda</taxon>
        <taxon>Chelicerata</taxon>
        <taxon>Arachnida</taxon>
        <taxon>Araneae</taxon>
        <taxon>Araneomorphae</taxon>
        <taxon>Entelegynae</taxon>
        <taxon>Araneoidea</taxon>
        <taxon>Nephilidae</taxon>
        <taxon>Nephila</taxon>
    </lineage>
</organism>
<protein>
    <submittedName>
        <fullName evidence="1">Uncharacterized protein</fullName>
    </submittedName>
</protein>
<evidence type="ECO:0000313" key="1">
    <source>
        <dbReference type="EMBL" id="GFT15173.1"/>
    </source>
</evidence>
<dbReference type="EMBL" id="BMAW01104572">
    <property type="protein sequence ID" value="GFT15173.1"/>
    <property type="molecule type" value="Genomic_DNA"/>
</dbReference>
<comment type="caution">
    <text evidence="1">The sequence shown here is derived from an EMBL/GenBank/DDBJ whole genome shotgun (WGS) entry which is preliminary data.</text>
</comment>
<name>A0A8X6NIE0_NEPPI</name>
<sequence>MAKYNVLFPESLNFRGKKIPKYQAPIVVSDASVFTDRQAEGLQNVNKRAFDMIKFVASAQATATATKSEVTDPLLYYHLNVSSETRGVKI</sequence>
<accession>A0A8X6NIE0</accession>
<evidence type="ECO:0000313" key="2">
    <source>
        <dbReference type="Proteomes" id="UP000887013"/>
    </source>
</evidence>
<keyword evidence="2" id="KW-1185">Reference proteome</keyword>
<reference evidence="1" key="1">
    <citation type="submission" date="2020-08" db="EMBL/GenBank/DDBJ databases">
        <title>Multicomponent nature underlies the extraordinary mechanical properties of spider dragline silk.</title>
        <authorList>
            <person name="Kono N."/>
            <person name="Nakamura H."/>
            <person name="Mori M."/>
            <person name="Yoshida Y."/>
            <person name="Ohtoshi R."/>
            <person name="Malay A.D."/>
            <person name="Moran D.A.P."/>
            <person name="Tomita M."/>
            <person name="Numata K."/>
            <person name="Arakawa K."/>
        </authorList>
    </citation>
    <scope>NUCLEOTIDE SEQUENCE</scope>
</reference>
<dbReference type="Proteomes" id="UP000887013">
    <property type="component" value="Unassembled WGS sequence"/>
</dbReference>
<gene>
    <name evidence="1" type="ORF">NPIL_334841</name>
</gene>
<dbReference type="AlphaFoldDB" id="A0A8X6NIE0"/>